<keyword evidence="3" id="KW-1185">Reference proteome</keyword>
<organism evidence="2 3">
    <name type="scientific">Alteromonas mediterranea (strain DSM 17117 / CIP 110805 / LMG 28347 / Deep ecotype)</name>
    <dbReference type="NCBI Taxonomy" id="1774373"/>
    <lineage>
        <taxon>Bacteria</taxon>
        <taxon>Pseudomonadati</taxon>
        <taxon>Pseudomonadota</taxon>
        <taxon>Gammaproteobacteria</taxon>
        <taxon>Alteromonadales</taxon>
        <taxon>Alteromonadaceae</taxon>
        <taxon>Alteromonas/Salinimonas group</taxon>
        <taxon>Alteromonas</taxon>
    </lineage>
</organism>
<protein>
    <submittedName>
        <fullName evidence="2">Uncharacterized protein</fullName>
    </submittedName>
</protein>
<dbReference type="AlphaFoldDB" id="T2DMC5"/>
<name>T2DMC5_ALTMD</name>
<reference evidence="2 3" key="1">
    <citation type="journal article" date="2008" name="ISME J.">
        <title>Comparative genomics of two ecotypes of the marine planktonic copiotroph Alteromonas macleodii suggests alternative lifestyles associated with different kinds of particulate organic matter.</title>
        <authorList>
            <person name="Ivars-Martinez E."/>
            <person name="Martin-Cuadrado A.B."/>
            <person name="D'Auria G."/>
            <person name="Mira A."/>
            <person name="Ferriera S."/>
            <person name="Johnson J."/>
            <person name="Friedman R."/>
            <person name="Rodriguez-Valera F."/>
        </authorList>
    </citation>
    <scope>NUCLEOTIDE SEQUENCE [LARGE SCALE GENOMIC DNA]</scope>
    <source>
        <strain evidence="3">DSM 17117 / CIP 110805 / LMG 28347 / Deep ecotype</strain>
    </source>
</reference>
<dbReference type="EMBL" id="CP001103">
    <property type="protein sequence ID" value="AGV54080.1"/>
    <property type="molecule type" value="Genomic_DNA"/>
</dbReference>
<evidence type="ECO:0000256" key="1">
    <source>
        <dbReference type="SAM" id="MobiDB-lite"/>
    </source>
</evidence>
<evidence type="ECO:0000313" key="2">
    <source>
        <dbReference type="EMBL" id="AGV54080.1"/>
    </source>
</evidence>
<dbReference type="KEGG" id="amc:MADE_000001022555"/>
<gene>
    <name evidence="2" type="ORF">MADE_000001022555</name>
</gene>
<dbReference type="HOGENOM" id="CLU_1657158_0_0_6"/>
<dbReference type="Proteomes" id="UP000001870">
    <property type="component" value="Chromosome"/>
</dbReference>
<sequence>MDFFDLQQEVPASTTKSEDIDNESVTQDEREAISSQFTEEPVAESAVVETEAEVEAEPEKSPADVALDAMRDLTKVIRSKAKVVEQIAEKKIELTKLTDELRGMLNGEIDQTEERDDYTVAVERKKAETDLERLQKRADPNELRSQINATIEALENYQP</sequence>
<accession>T2DMC5</accession>
<proteinExistence type="predicted"/>
<evidence type="ECO:0000313" key="3">
    <source>
        <dbReference type="Proteomes" id="UP000001870"/>
    </source>
</evidence>
<feature type="region of interest" description="Disordered" evidence="1">
    <location>
        <begin position="1"/>
        <end position="43"/>
    </location>
</feature>
<dbReference type="RefSeq" id="WP_023559851.1">
    <property type="nucleotide sequence ID" value="NC_011138.3"/>
</dbReference>
<reference evidence="2 3" key="2">
    <citation type="journal article" date="2015" name="Antonie Van Leeuwenhoek">
        <title>Ecophysiological diversity of a novel member of the genus Alteromonas, and description of Alteromonas mediterranea sp. nov.</title>
        <authorList>
            <person name="Ivanova E.P."/>
            <person name="Lopez-Perez M."/>
            <person name="Zabalos M."/>
            <person name="Nguyen S.H."/>
            <person name="Webb H.K."/>
            <person name="Ryan J."/>
            <person name="Lagutin K."/>
            <person name="Vyssotski M."/>
            <person name="Crawford R.J."/>
            <person name="Rodriguez-Valera F."/>
        </authorList>
    </citation>
    <scope>NUCLEOTIDE SEQUENCE [LARGE SCALE GENOMIC DNA]</scope>
    <source>
        <strain evidence="3">DSM 17117 / CIP 110805 / LMG 28347 / Deep ecotype</strain>
    </source>
</reference>